<reference evidence="9" key="2">
    <citation type="submission" date="2020-10" db="UniProtKB">
        <authorList>
            <consortium name="WormBaseParasite"/>
        </authorList>
    </citation>
    <scope>IDENTIFICATION</scope>
</reference>
<accession>A0A7E4ZTK2</accession>
<evidence type="ECO:0000256" key="3">
    <source>
        <dbReference type="ARBA" id="ARBA00038317"/>
    </source>
</evidence>
<dbReference type="WBParaSite" id="Pan_g16451.t1">
    <property type="protein sequence ID" value="Pan_g16451.t1"/>
    <property type="gene ID" value="Pan_g16451"/>
</dbReference>
<evidence type="ECO:0000259" key="6">
    <source>
        <dbReference type="PROSITE" id="PS50404"/>
    </source>
</evidence>
<feature type="domain" description="GST N-terminal" evidence="6">
    <location>
        <begin position="1"/>
        <end position="86"/>
    </location>
</feature>
<dbReference type="Pfam" id="PF02798">
    <property type="entry name" value="GST_N"/>
    <property type="match status" value="1"/>
</dbReference>
<evidence type="ECO:0000259" key="7">
    <source>
        <dbReference type="PROSITE" id="PS50405"/>
    </source>
</evidence>
<evidence type="ECO:0000256" key="2">
    <source>
        <dbReference type="ARBA" id="ARBA00022679"/>
    </source>
</evidence>
<reference evidence="8" key="1">
    <citation type="journal article" date="2013" name="Genetics">
        <title>The draft genome and transcriptome of Panagrellus redivivus are shaped by the harsh demands of a free-living lifestyle.</title>
        <authorList>
            <person name="Srinivasan J."/>
            <person name="Dillman A.R."/>
            <person name="Macchietto M.G."/>
            <person name="Heikkinen L."/>
            <person name="Lakso M."/>
            <person name="Fracchia K.M."/>
            <person name="Antoshechkin I."/>
            <person name="Mortazavi A."/>
            <person name="Wong G."/>
            <person name="Sternberg P.W."/>
        </authorList>
    </citation>
    <scope>NUCLEOTIDE SEQUENCE [LARGE SCALE GENOMIC DNA]</scope>
    <source>
        <strain evidence="8">MT8872</strain>
    </source>
</reference>
<dbReference type="AlphaFoldDB" id="A0A7E4ZTK2"/>
<evidence type="ECO:0000256" key="5">
    <source>
        <dbReference type="ARBA" id="ARBA00078118"/>
    </source>
</evidence>
<dbReference type="GO" id="GO:0006749">
    <property type="term" value="P:glutathione metabolic process"/>
    <property type="evidence" value="ECO:0007669"/>
    <property type="project" value="TreeGrafter"/>
</dbReference>
<comment type="similarity">
    <text evidence="3">Belongs to the GST superfamily. Sigma family.</text>
</comment>
<evidence type="ECO:0000313" key="9">
    <source>
        <dbReference type="WBParaSite" id="Pan_g16451.t1"/>
    </source>
</evidence>
<keyword evidence="2" id="KW-0808">Transferase</keyword>
<organism evidence="8 9">
    <name type="scientific">Panagrellus redivivus</name>
    <name type="common">Microworm</name>
    <dbReference type="NCBI Taxonomy" id="6233"/>
    <lineage>
        <taxon>Eukaryota</taxon>
        <taxon>Metazoa</taxon>
        <taxon>Ecdysozoa</taxon>
        <taxon>Nematoda</taxon>
        <taxon>Chromadorea</taxon>
        <taxon>Rhabditida</taxon>
        <taxon>Tylenchina</taxon>
        <taxon>Panagrolaimomorpha</taxon>
        <taxon>Panagrolaimoidea</taxon>
        <taxon>Panagrolaimidae</taxon>
        <taxon>Panagrellus</taxon>
    </lineage>
</organism>
<comment type="catalytic activity">
    <reaction evidence="4">
        <text>RX + glutathione = an S-substituted glutathione + a halide anion + H(+)</text>
        <dbReference type="Rhea" id="RHEA:16437"/>
        <dbReference type="ChEBI" id="CHEBI:15378"/>
        <dbReference type="ChEBI" id="CHEBI:16042"/>
        <dbReference type="ChEBI" id="CHEBI:17792"/>
        <dbReference type="ChEBI" id="CHEBI:57925"/>
        <dbReference type="ChEBI" id="CHEBI:90779"/>
        <dbReference type="EC" id="2.5.1.18"/>
    </reaction>
</comment>
<dbReference type="InterPro" id="IPR036249">
    <property type="entry name" value="Thioredoxin-like_sf"/>
</dbReference>
<sequence length="213" mass="24619">MWYNKRRIYKKTVCCTDHITSLTMVQYKLNYFDARSLDFRVNQETWPSYKPKAPTGKLPNIHFDGKVLSETGAILRYLGRKYDLIGANEWEAAKADEVYDHYRDLAEPIRKYTIVAAGYGEGDLDHLYKESFTPNRNIVFTYLTDVLSKSKSGFIVDSGVTWADLFIVENVTTLLNVDPESAKTYPEVAAYQERVYSLPQIKTYVGTRKFSKF</sequence>
<dbReference type="SUPFAM" id="SSF52833">
    <property type="entry name" value="Thioredoxin-like"/>
    <property type="match status" value="1"/>
</dbReference>
<dbReference type="Proteomes" id="UP000492821">
    <property type="component" value="Unassembled WGS sequence"/>
</dbReference>
<dbReference type="PROSITE" id="PS50405">
    <property type="entry name" value="GST_CTER"/>
    <property type="match status" value="1"/>
</dbReference>
<dbReference type="Gene3D" id="1.20.1050.10">
    <property type="match status" value="1"/>
</dbReference>
<dbReference type="InterPro" id="IPR004045">
    <property type="entry name" value="Glutathione_S-Trfase_N"/>
</dbReference>
<evidence type="ECO:0000313" key="8">
    <source>
        <dbReference type="Proteomes" id="UP000492821"/>
    </source>
</evidence>
<feature type="domain" description="GST C-terminal" evidence="7">
    <location>
        <begin position="88"/>
        <end position="213"/>
    </location>
</feature>
<dbReference type="CDD" id="cd03192">
    <property type="entry name" value="GST_C_Sigma_like"/>
    <property type="match status" value="1"/>
</dbReference>
<dbReference type="FunFam" id="1.20.1050.10:FF:000031">
    <property type="entry name" value="Glutathione S-Transferase"/>
    <property type="match status" value="1"/>
</dbReference>
<proteinExistence type="inferred from homology"/>
<dbReference type="PROSITE" id="PS50404">
    <property type="entry name" value="GST_NTER"/>
    <property type="match status" value="1"/>
</dbReference>
<dbReference type="InterPro" id="IPR036282">
    <property type="entry name" value="Glutathione-S-Trfase_C_sf"/>
</dbReference>
<dbReference type="InterPro" id="IPR040079">
    <property type="entry name" value="Glutathione_S-Trfase"/>
</dbReference>
<dbReference type="SUPFAM" id="SSF47616">
    <property type="entry name" value="GST C-terminal domain-like"/>
    <property type="match status" value="1"/>
</dbReference>
<dbReference type="Pfam" id="PF14497">
    <property type="entry name" value="GST_C_3"/>
    <property type="match status" value="1"/>
</dbReference>
<dbReference type="PANTHER" id="PTHR11571:SF224">
    <property type="entry name" value="HEMATOPOIETIC PROSTAGLANDIN D SYNTHASE"/>
    <property type="match status" value="1"/>
</dbReference>
<name>A0A7E4ZTK2_PANRE</name>
<dbReference type="InterPro" id="IPR050213">
    <property type="entry name" value="GST_superfamily"/>
</dbReference>
<dbReference type="InterPro" id="IPR004046">
    <property type="entry name" value="GST_C"/>
</dbReference>
<evidence type="ECO:0000256" key="4">
    <source>
        <dbReference type="ARBA" id="ARBA00047960"/>
    </source>
</evidence>
<dbReference type="GO" id="GO:0004364">
    <property type="term" value="F:glutathione transferase activity"/>
    <property type="evidence" value="ECO:0007669"/>
    <property type="project" value="UniProtKB-EC"/>
</dbReference>
<dbReference type="PANTHER" id="PTHR11571">
    <property type="entry name" value="GLUTATHIONE S-TRANSFERASE"/>
    <property type="match status" value="1"/>
</dbReference>
<dbReference type="GO" id="GO:0005737">
    <property type="term" value="C:cytoplasm"/>
    <property type="evidence" value="ECO:0007669"/>
    <property type="project" value="UniProtKB-ARBA"/>
</dbReference>
<dbReference type="EC" id="2.5.1.18" evidence="1"/>
<evidence type="ECO:0000256" key="1">
    <source>
        <dbReference type="ARBA" id="ARBA00012452"/>
    </source>
</evidence>
<dbReference type="SFLD" id="SFLDS00019">
    <property type="entry name" value="Glutathione_Transferase_(cytos"/>
    <property type="match status" value="1"/>
</dbReference>
<dbReference type="Gene3D" id="3.40.30.10">
    <property type="entry name" value="Glutaredoxin"/>
    <property type="match status" value="1"/>
</dbReference>
<keyword evidence="8" id="KW-1185">Reference proteome</keyword>
<dbReference type="InterPro" id="IPR010987">
    <property type="entry name" value="Glutathione-S-Trfase_C-like"/>
</dbReference>
<protein>
    <recommendedName>
        <fullName evidence="1">glutathione transferase</fullName>
        <ecNumber evidence="1">2.5.1.18</ecNumber>
    </recommendedName>
    <alternativeName>
        <fullName evidence="5">GST class-sigma</fullName>
    </alternativeName>
</protein>